<evidence type="ECO:0000313" key="2">
    <source>
        <dbReference type="WBParaSite" id="Minc3s00012g00801"/>
    </source>
</evidence>
<proteinExistence type="predicted"/>
<evidence type="ECO:0000313" key="1">
    <source>
        <dbReference type="Proteomes" id="UP000887563"/>
    </source>
</evidence>
<organism evidence="1 2">
    <name type="scientific">Meloidogyne incognita</name>
    <name type="common">Southern root-knot nematode worm</name>
    <name type="synonym">Oxyuris incognita</name>
    <dbReference type="NCBI Taxonomy" id="6306"/>
    <lineage>
        <taxon>Eukaryota</taxon>
        <taxon>Metazoa</taxon>
        <taxon>Ecdysozoa</taxon>
        <taxon>Nematoda</taxon>
        <taxon>Chromadorea</taxon>
        <taxon>Rhabditida</taxon>
        <taxon>Tylenchina</taxon>
        <taxon>Tylenchomorpha</taxon>
        <taxon>Tylenchoidea</taxon>
        <taxon>Meloidogynidae</taxon>
        <taxon>Meloidogyninae</taxon>
        <taxon>Meloidogyne</taxon>
        <taxon>Meloidogyne incognita group</taxon>
    </lineage>
</organism>
<dbReference type="Proteomes" id="UP000887563">
    <property type="component" value="Unplaced"/>
</dbReference>
<dbReference type="WBParaSite" id="Minc3s00012g00801">
    <property type="protein sequence ID" value="Minc3s00012g00801"/>
    <property type="gene ID" value="Minc3s00012g00801"/>
</dbReference>
<reference evidence="2" key="1">
    <citation type="submission" date="2022-11" db="UniProtKB">
        <authorList>
            <consortium name="WormBaseParasite"/>
        </authorList>
    </citation>
    <scope>IDENTIFICATION</scope>
</reference>
<dbReference type="AlphaFoldDB" id="A0A914KHG0"/>
<keyword evidence="1" id="KW-1185">Reference proteome</keyword>
<sequence>MLGMSMVKMRVMVLVGDRANPFSMRLSDVILSQTCRKKWPKKFFENNKTNICLEDIELISGHFSSFH</sequence>
<accession>A0A914KHG0</accession>
<protein>
    <submittedName>
        <fullName evidence="2">Uncharacterized protein</fullName>
    </submittedName>
</protein>
<name>A0A914KHG0_MELIC</name>